<evidence type="ECO:0000256" key="6">
    <source>
        <dbReference type="SAM" id="Phobius"/>
    </source>
</evidence>
<feature type="transmembrane region" description="Helical" evidence="6">
    <location>
        <begin position="30"/>
        <end position="49"/>
    </location>
</feature>
<dbReference type="EMBL" id="JBBMGJ010000027">
    <property type="protein sequence ID" value="MEK0146490.1"/>
    <property type="molecule type" value="Genomic_DNA"/>
</dbReference>
<feature type="transmembrane region" description="Helical" evidence="6">
    <location>
        <begin position="306"/>
        <end position="326"/>
    </location>
</feature>
<evidence type="ECO:0000256" key="2">
    <source>
        <dbReference type="ARBA" id="ARBA00022448"/>
    </source>
</evidence>
<dbReference type="PANTHER" id="PTHR30354:SF26">
    <property type="entry name" value="TRANSPORTER, PUTATIVE-RELATED"/>
    <property type="match status" value="1"/>
</dbReference>
<feature type="transmembrane region" description="Helical" evidence="6">
    <location>
        <begin position="253"/>
        <end position="271"/>
    </location>
</feature>
<keyword evidence="5 6" id="KW-0472">Membrane</keyword>
<keyword evidence="9" id="KW-1185">Reference proteome</keyword>
<dbReference type="Proteomes" id="UP001371299">
    <property type="component" value="Unassembled WGS sequence"/>
</dbReference>
<keyword evidence="4 6" id="KW-1133">Transmembrane helix</keyword>
<dbReference type="Pfam" id="PF03600">
    <property type="entry name" value="CitMHS"/>
    <property type="match status" value="1"/>
</dbReference>
<feature type="non-terminal residue" evidence="8">
    <location>
        <position position="477"/>
    </location>
</feature>
<keyword evidence="3 6" id="KW-0812">Transmembrane</keyword>
<comment type="subcellular location">
    <subcellularLocation>
        <location evidence="1">Membrane</location>
        <topology evidence="1">Multi-pass membrane protein</topology>
    </subcellularLocation>
</comment>
<dbReference type="InterPro" id="IPR014738">
    <property type="entry name" value="Citrate_transporter"/>
</dbReference>
<dbReference type="NCBIfam" id="TIGR00784">
    <property type="entry name" value="citMHS"/>
    <property type="match status" value="1"/>
</dbReference>
<evidence type="ECO:0000256" key="4">
    <source>
        <dbReference type="ARBA" id="ARBA00022989"/>
    </source>
</evidence>
<organism evidence="8 9">
    <name type="scientific">Corynebacterium yonathiae</name>
    <dbReference type="NCBI Taxonomy" id="2913504"/>
    <lineage>
        <taxon>Bacteria</taxon>
        <taxon>Bacillati</taxon>
        <taxon>Actinomycetota</taxon>
        <taxon>Actinomycetes</taxon>
        <taxon>Mycobacteriales</taxon>
        <taxon>Corynebacteriaceae</taxon>
        <taxon>Corynebacterium</taxon>
    </lineage>
</organism>
<proteinExistence type="predicted"/>
<gene>
    <name evidence="8" type="ORF">WMQ01_10535</name>
</gene>
<accession>A0ABU8Y4W3</accession>
<feature type="transmembrane region" description="Helical" evidence="6">
    <location>
        <begin position="61"/>
        <end position="79"/>
    </location>
</feature>
<evidence type="ECO:0000256" key="3">
    <source>
        <dbReference type="ARBA" id="ARBA00022692"/>
    </source>
</evidence>
<dbReference type="RefSeq" id="WP_340418623.1">
    <property type="nucleotide sequence ID" value="NZ_JBBMGJ010000027.1"/>
</dbReference>
<keyword evidence="2" id="KW-0813">Transport</keyword>
<evidence type="ECO:0000256" key="5">
    <source>
        <dbReference type="ARBA" id="ARBA00023136"/>
    </source>
</evidence>
<dbReference type="PANTHER" id="PTHR30354">
    <property type="entry name" value="GNT FAMILY GLUCONATE TRANSPORTER"/>
    <property type="match status" value="1"/>
</dbReference>
<name>A0ABU8Y4W3_9CORY</name>
<protein>
    <submittedName>
        <fullName evidence="8">Citrate:proton symporter</fullName>
    </submittedName>
</protein>
<dbReference type="InterPro" id="IPR004680">
    <property type="entry name" value="Cit_transptr-like_dom"/>
</dbReference>
<reference evidence="8 9" key="1">
    <citation type="submission" date="2024-01" db="EMBL/GenBank/DDBJ databases">
        <title>Description of two novel Corynebacterium species isolated from human nasal passages and skin.</title>
        <authorList>
            <person name="Popowitch E."/>
            <person name="Tran T.H."/>
            <person name="Escapa I.F."/>
            <person name="Bhatt E."/>
            <person name="Sozat A.K."/>
            <person name="Roberts A.Q."/>
            <person name="Segre J.A."/>
            <person name="Kong H."/>
            <person name="Conlan S."/>
            <person name="Lemon K.P."/>
            <person name="Kelly M.S."/>
        </authorList>
    </citation>
    <scope>NUCLEOTIDE SEQUENCE [LARGE SCALE GENOMIC DNA]</scope>
    <source>
        <strain evidence="8 9">KPL2619</strain>
    </source>
</reference>
<feature type="transmembrane region" description="Helical" evidence="6">
    <location>
        <begin position="183"/>
        <end position="203"/>
    </location>
</feature>
<dbReference type="InterPro" id="IPR003474">
    <property type="entry name" value="Glcn_transporter"/>
</dbReference>
<feature type="transmembrane region" description="Helical" evidence="6">
    <location>
        <begin position="386"/>
        <end position="408"/>
    </location>
</feature>
<feature type="transmembrane region" description="Helical" evidence="6">
    <location>
        <begin position="143"/>
        <end position="163"/>
    </location>
</feature>
<feature type="transmembrane region" description="Helical" evidence="6">
    <location>
        <begin position="428"/>
        <end position="448"/>
    </location>
</feature>
<comment type="caution">
    <text evidence="8">The sequence shown here is derived from an EMBL/GenBank/DDBJ whole genome shotgun (WGS) entry which is preliminary data.</text>
</comment>
<evidence type="ECO:0000256" key="1">
    <source>
        <dbReference type="ARBA" id="ARBA00004141"/>
    </source>
</evidence>
<sequence length="477" mass="50419">MQTPLGLTVVGLIIIFVTVGILIRGRVNPIIPMTLVPVVGALVCGFGLGEISDFFSEGLSSVINVVVMFIFAIIFFGILQDVGLFTPVIRALIKATRGKIMAVTLGTAAIGIVAHLDGSGSTTFLITIPALLPLYRALNMSRYVLITIVAMAASVMNMIPWGGPLGRAGAVVDQEPNAIWVQLLPIQGVAIVLVFILAALLGWKEQRRVATLRESGEIAGSTAVDVNELAEEFAAAQVREQHKLGYHFRTGRWVTVVNIVVALAVLVALLSGVVPPAPAFLVATTIALAINFSGPMEQGEALRRHAPNALAMAGVILAAAMFLGVLNETKMLEEIALTLVNVLPEGVAPHLHVIVGFFGVPLDLLTSTDAYYFSVLPIVQETVESFGVSGMGAACALIIGNVVGTFVSPFSPALWLALGLAEGQMGKYLKLAFPIAWLFSASLVAVGVKGQKGCGRNLGGFSACLIFDTRMRIDLRR</sequence>
<feature type="transmembrane region" description="Helical" evidence="6">
    <location>
        <begin position="6"/>
        <end position="23"/>
    </location>
</feature>
<feature type="domain" description="Citrate transporter-like" evidence="7">
    <location>
        <begin position="26"/>
        <end position="400"/>
    </location>
</feature>
<evidence type="ECO:0000313" key="8">
    <source>
        <dbReference type="EMBL" id="MEK0146490.1"/>
    </source>
</evidence>
<evidence type="ECO:0000313" key="9">
    <source>
        <dbReference type="Proteomes" id="UP001371299"/>
    </source>
</evidence>
<evidence type="ECO:0000259" key="7">
    <source>
        <dbReference type="Pfam" id="PF03600"/>
    </source>
</evidence>